<dbReference type="AlphaFoldDB" id="A0A382J222"/>
<dbReference type="EMBL" id="UINC01071213">
    <property type="protein sequence ID" value="SVC05946.1"/>
    <property type="molecule type" value="Genomic_DNA"/>
</dbReference>
<protein>
    <recommendedName>
        <fullName evidence="2">Aminotransferase class I/classII domain-containing protein</fullName>
    </recommendedName>
</protein>
<sequence length="57" mass="6100">MAAQLADEDIYVTGFSVPVVPHGKARIRTPKSSAHSADDIQRSIEVVRKVGKALAVI</sequence>
<name>A0A382J222_9ZZZZ</name>
<gene>
    <name evidence="1" type="ORF">METZ01_LOCUS258800</name>
</gene>
<dbReference type="InterPro" id="IPR015422">
    <property type="entry name" value="PyrdxlP-dep_Trfase_small"/>
</dbReference>
<proteinExistence type="predicted"/>
<reference evidence="1" key="1">
    <citation type="submission" date="2018-05" db="EMBL/GenBank/DDBJ databases">
        <authorList>
            <person name="Lanie J.A."/>
            <person name="Ng W.-L."/>
            <person name="Kazmierczak K.M."/>
            <person name="Andrzejewski T.M."/>
            <person name="Davidsen T.M."/>
            <person name="Wayne K.J."/>
            <person name="Tettelin H."/>
            <person name="Glass J.I."/>
            <person name="Rusch D."/>
            <person name="Podicherti R."/>
            <person name="Tsui H.-C.T."/>
            <person name="Winkler M.E."/>
        </authorList>
    </citation>
    <scope>NUCLEOTIDE SEQUENCE</scope>
</reference>
<evidence type="ECO:0008006" key="2">
    <source>
        <dbReference type="Google" id="ProtNLM"/>
    </source>
</evidence>
<dbReference type="SUPFAM" id="SSF53383">
    <property type="entry name" value="PLP-dependent transferases"/>
    <property type="match status" value="1"/>
</dbReference>
<accession>A0A382J222</accession>
<organism evidence="1">
    <name type="scientific">marine metagenome</name>
    <dbReference type="NCBI Taxonomy" id="408172"/>
    <lineage>
        <taxon>unclassified sequences</taxon>
        <taxon>metagenomes</taxon>
        <taxon>ecological metagenomes</taxon>
    </lineage>
</organism>
<dbReference type="Gene3D" id="3.90.1150.10">
    <property type="entry name" value="Aspartate Aminotransferase, domain 1"/>
    <property type="match status" value="1"/>
</dbReference>
<evidence type="ECO:0000313" key="1">
    <source>
        <dbReference type="EMBL" id="SVC05946.1"/>
    </source>
</evidence>
<dbReference type="InterPro" id="IPR015424">
    <property type="entry name" value="PyrdxlP-dep_Trfase"/>
</dbReference>